<protein>
    <recommendedName>
        <fullName evidence="6">HIG1 domain-containing protein</fullName>
    </recommendedName>
</protein>
<feature type="transmembrane region" description="Helical" evidence="5">
    <location>
        <begin position="62"/>
        <end position="83"/>
    </location>
</feature>
<evidence type="ECO:0000256" key="1">
    <source>
        <dbReference type="ARBA" id="ARBA00004173"/>
    </source>
</evidence>
<comment type="caution">
    <text evidence="7">The sequence shown here is derived from an EMBL/GenBank/DDBJ whole genome shotgun (WGS) entry which is preliminary data.</text>
</comment>
<evidence type="ECO:0000259" key="6">
    <source>
        <dbReference type="Pfam" id="PF04588"/>
    </source>
</evidence>
<dbReference type="PANTHER" id="PTHR28018:SF2">
    <property type="entry name" value="F18C1.18 PROTEIN-RELATED"/>
    <property type="match status" value="1"/>
</dbReference>
<evidence type="ECO:0000313" key="8">
    <source>
        <dbReference type="Proteomes" id="UP001371456"/>
    </source>
</evidence>
<dbReference type="Proteomes" id="UP001371456">
    <property type="component" value="Unassembled WGS sequence"/>
</dbReference>
<feature type="transmembrane region" description="Helical" evidence="5">
    <location>
        <begin position="21"/>
        <end position="38"/>
    </location>
</feature>
<dbReference type="AlphaFoldDB" id="A0AAN8UCM5"/>
<sequence>MAENNTMESVRKWVVEHKLRTVGCLWLSGIAGSIAYNWSQPHMKTSVKIIHARQFLFFNPQFLLHAQALTLAALAGAAVVEYYDHSSGAKAERVAKFLQPQAHSHKE</sequence>
<proteinExistence type="predicted"/>
<dbReference type="Pfam" id="PF04588">
    <property type="entry name" value="HIG_1_N"/>
    <property type="match status" value="1"/>
</dbReference>
<dbReference type="EMBL" id="JBANQN010000001">
    <property type="protein sequence ID" value="KAK6803635.1"/>
    <property type="molecule type" value="Genomic_DNA"/>
</dbReference>
<comment type="subcellular location">
    <subcellularLocation>
        <location evidence="1">Mitochondrion</location>
    </subcellularLocation>
</comment>
<evidence type="ECO:0000256" key="5">
    <source>
        <dbReference type="SAM" id="Phobius"/>
    </source>
</evidence>
<evidence type="ECO:0000256" key="2">
    <source>
        <dbReference type="ARBA" id="ARBA00022692"/>
    </source>
</evidence>
<gene>
    <name evidence="7" type="ORF">RDI58_001419</name>
</gene>
<dbReference type="InterPro" id="IPR007667">
    <property type="entry name" value="Hypoxia_induced_domain"/>
</dbReference>
<dbReference type="InterPro" id="IPR040153">
    <property type="entry name" value="Rcf2"/>
</dbReference>
<accession>A0AAN8UCM5</accession>
<organism evidence="7 8">
    <name type="scientific">Solanum bulbocastanum</name>
    <name type="common">Wild potato</name>
    <dbReference type="NCBI Taxonomy" id="147425"/>
    <lineage>
        <taxon>Eukaryota</taxon>
        <taxon>Viridiplantae</taxon>
        <taxon>Streptophyta</taxon>
        <taxon>Embryophyta</taxon>
        <taxon>Tracheophyta</taxon>
        <taxon>Spermatophyta</taxon>
        <taxon>Magnoliopsida</taxon>
        <taxon>eudicotyledons</taxon>
        <taxon>Gunneridae</taxon>
        <taxon>Pentapetalae</taxon>
        <taxon>asterids</taxon>
        <taxon>lamiids</taxon>
        <taxon>Solanales</taxon>
        <taxon>Solanaceae</taxon>
        <taxon>Solanoideae</taxon>
        <taxon>Solaneae</taxon>
        <taxon>Solanum</taxon>
    </lineage>
</organism>
<dbReference type="GO" id="GO:0005739">
    <property type="term" value="C:mitochondrion"/>
    <property type="evidence" value="ECO:0007669"/>
    <property type="project" value="UniProtKB-SubCell"/>
</dbReference>
<dbReference type="GO" id="GO:0033617">
    <property type="term" value="P:mitochondrial respiratory chain complex IV assembly"/>
    <property type="evidence" value="ECO:0007669"/>
    <property type="project" value="TreeGrafter"/>
</dbReference>
<evidence type="ECO:0000256" key="3">
    <source>
        <dbReference type="ARBA" id="ARBA00022989"/>
    </source>
</evidence>
<name>A0AAN8UCM5_SOLBU</name>
<evidence type="ECO:0000256" key="4">
    <source>
        <dbReference type="ARBA" id="ARBA00023136"/>
    </source>
</evidence>
<keyword evidence="2 5" id="KW-0812">Transmembrane</keyword>
<evidence type="ECO:0000313" key="7">
    <source>
        <dbReference type="EMBL" id="KAK6803635.1"/>
    </source>
</evidence>
<dbReference type="PANTHER" id="PTHR28018">
    <property type="entry name" value="RESPIRATORY SUPERCOMPLEX FACTOR 2, MITOCHONDRIAL"/>
    <property type="match status" value="1"/>
</dbReference>
<keyword evidence="8" id="KW-1185">Reference proteome</keyword>
<keyword evidence="4 5" id="KW-0472">Membrane</keyword>
<keyword evidence="3 5" id="KW-1133">Transmembrane helix</keyword>
<reference evidence="7 8" key="1">
    <citation type="submission" date="2024-02" db="EMBL/GenBank/DDBJ databases">
        <title>de novo genome assembly of Solanum bulbocastanum strain 11H21.</title>
        <authorList>
            <person name="Hosaka A.J."/>
        </authorList>
    </citation>
    <scope>NUCLEOTIDE SEQUENCE [LARGE SCALE GENOMIC DNA]</scope>
    <source>
        <tissue evidence="7">Young leaves</tissue>
    </source>
</reference>
<feature type="domain" description="HIG1" evidence="6">
    <location>
        <begin position="16"/>
        <end position="53"/>
    </location>
</feature>